<dbReference type="PRINTS" id="PR00419">
    <property type="entry name" value="ADXRDTASE"/>
</dbReference>
<dbReference type="PANTHER" id="PTHR42842:SF3">
    <property type="entry name" value="FAD_NAD(P)-BINDING OXIDOREDUCTASE FAMILY PROTEIN"/>
    <property type="match status" value="1"/>
</dbReference>
<evidence type="ECO:0000259" key="1">
    <source>
        <dbReference type="Pfam" id="PF21688"/>
    </source>
</evidence>
<reference evidence="2 3" key="1">
    <citation type="submission" date="2018-04" db="EMBL/GenBank/DDBJ databases">
        <title>Genomic Encyclopedia of Type Strains, Phase IV (KMG-IV): sequencing the most valuable type-strain genomes for metagenomic binning, comparative biology and taxonomic classification.</title>
        <authorList>
            <person name="Goeker M."/>
        </authorList>
    </citation>
    <scope>NUCLEOTIDE SEQUENCE [LARGE SCALE GENOMIC DNA]</scope>
    <source>
        <strain evidence="2 3">DSM 20705</strain>
    </source>
</reference>
<dbReference type="InterPro" id="IPR028348">
    <property type="entry name" value="FAD-binding_protein"/>
</dbReference>
<accession>A0A2U1E719</accession>
<evidence type="ECO:0000313" key="3">
    <source>
        <dbReference type="Proteomes" id="UP000245793"/>
    </source>
</evidence>
<organism evidence="2 3">
    <name type="scientific">Ezakiella coagulans</name>
    <dbReference type="NCBI Taxonomy" id="46507"/>
    <lineage>
        <taxon>Bacteria</taxon>
        <taxon>Bacillati</taxon>
        <taxon>Bacillota</taxon>
        <taxon>Tissierellia</taxon>
        <taxon>Ezakiella</taxon>
    </lineage>
</organism>
<evidence type="ECO:0000313" key="2">
    <source>
        <dbReference type="EMBL" id="PVY95743.1"/>
    </source>
</evidence>
<dbReference type="PANTHER" id="PTHR42842">
    <property type="entry name" value="FAD/NAD(P)-BINDING OXIDOREDUCTASE"/>
    <property type="match status" value="1"/>
</dbReference>
<dbReference type="PIRSF" id="PIRSF038984">
    <property type="entry name" value="FAD_binding_protein"/>
    <property type="match status" value="1"/>
</dbReference>
<dbReference type="Proteomes" id="UP000245793">
    <property type="component" value="Unassembled WGS sequence"/>
</dbReference>
<feature type="domain" description="FAD-dependent protein C-terminal" evidence="1">
    <location>
        <begin position="265"/>
        <end position="455"/>
    </location>
</feature>
<sequence length="509" mass="56989">MKQTINVNVSLDYDDSEIKRAAKKDYNLKLESYEIIERSLDARRSILKFNLKLLVDFDFEIKGSGKYREKYKPKELPKNKIKVGIVGFGPAGIYAAHILNLAGFNVDVYERGSDVDKRKEDVFKFIETRILNPESNISFGEGGAGTFSDGKLTSRSKDDRKEYVKDTLYSFGAPEDIKIMHKPHIGTDIMTEVIKKFRNDLIKRGVNIYFNSKVKRLIFEGGKVVGIETETGKYYYDIVVLAIGNAARDTFLNLIDEGVHLEGKSFSVGFRIEHSQLFVDKAQFRNYVGHKRLLHGEYSLTAKSGDNGVYSFCMCPGGIVVPSASEEFHLSVNGMSFHDRGLPNANSAIVRTVNDIDDPIKAIEYQREIERKAFILGGEDYTAPAIHVRDFLNNSEAKTLINVRPSIKTGVRYTKIDEIFEKGFADDLREGLIQMDKKMSGFIDDAIITAPETKTSSPVRIKRDEYFNTNISNLFACGEGAGYAGGIVSAALDGLKCAEKIMEVTIDGI</sequence>
<protein>
    <recommendedName>
        <fullName evidence="1">FAD-dependent protein C-terminal domain-containing protein</fullName>
    </recommendedName>
</protein>
<comment type="caution">
    <text evidence="2">The sequence shown here is derived from an EMBL/GenBank/DDBJ whole genome shotgun (WGS) entry which is preliminary data.</text>
</comment>
<dbReference type="EMBL" id="QEKV01000001">
    <property type="protein sequence ID" value="PVY95743.1"/>
    <property type="molecule type" value="Genomic_DNA"/>
</dbReference>
<dbReference type="Gene3D" id="3.50.50.60">
    <property type="entry name" value="FAD/NAD(P)-binding domain"/>
    <property type="match status" value="2"/>
</dbReference>
<dbReference type="AlphaFoldDB" id="A0A2U1E719"/>
<name>A0A2U1E719_9FIRM</name>
<dbReference type="RefSeq" id="WP_116479632.1">
    <property type="nucleotide sequence ID" value="NZ_QEKV01000001.1"/>
</dbReference>
<dbReference type="SUPFAM" id="SSF51905">
    <property type="entry name" value="FAD/NAD(P)-binding domain"/>
    <property type="match status" value="1"/>
</dbReference>
<keyword evidence="3" id="KW-1185">Reference proteome</keyword>
<dbReference type="Pfam" id="PF21688">
    <property type="entry name" value="FAD-depend_C"/>
    <property type="match status" value="1"/>
</dbReference>
<dbReference type="InterPro" id="IPR049516">
    <property type="entry name" value="FAD-depend_C"/>
</dbReference>
<dbReference type="InterPro" id="IPR036188">
    <property type="entry name" value="FAD/NAD-bd_sf"/>
</dbReference>
<proteinExistence type="predicted"/>
<gene>
    <name evidence="2" type="ORF">C7381_101270</name>
</gene>